<reference evidence="1 2" key="1">
    <citation type="journal article" date="2020" name="Int. J. Syst. Evol. Microbiol.">
        <title>Novel acetic acid bacteria from cider fermentations: Acetobacter conturbans sp. nov. and Acetobacter fallax sp. nov.</title>
        <authorList>
            <person name="Sombolestani A.S."/>
            <person name="Cleenwerck I."/>
            <person name="Cnockaert M."/>
            <person name="Borremans W."/>
            <person name="Wieme A.D."/>
            <person name="De Vuyst L."/>
            <person name="Vandamme P."/>
        </authorList>
    </citation>
    <scope>NUCLEOTIDE SEQUENCE [LARGE SCALE GENOMIC DNA]</scope>
    <source>
        <strain evidence="1 2">LMG 1637</strain>
    </source>
</reference>
<accession>A0ABX0KCW2</accession>
<protein>
    <submittedName>
        <fullName evidence="1">Uncharacterized protein</fullName>
    </submittedName>
</protein>
<proteinExistence type="predicted"/>
<evidence type="ECO:0000313" key="1">
    <source>
        <dbReference type="EMBL" id="NHO34284.1"/>
    </source>
</evidence>
<dbReference type="EMBL" id="WOSW01000068">
    <property type="protein sequence ID" value="NHO34284.1"/>
    <property type="molecule type" value="Genomic_DNA"/>
</dbReference>
<keyword evidence="2" id="KW-1185">Reference proteome</keyword>
<gene>
    <name evidence="1" type="ORF">GOB84_17475</name>
</gene>
<evidence type="ECO:0000313" key="2">
    <source>
        <dbReference type="Proteomes" id="UP000615326"/>
    </source>
</evidence>
<dbReference type="RefSeq" id="WP_173578707.1">
    <property type="nucleotide sequence ID" value="NZ_WOSW01000068.1"/>
</dbReference>
<sequence>MNLLDNNDLHDGEIVCINAEHSKYELKIKIIHQDGSTTDVAFNGVIAFRCEDFTMQNIVNRFWLYSGIYSSDTDLDEWLNWTTSLTDAPSWLKGDSRKRVVDDCRQGKLLVSAFIPSAGA</sequence>
<organism evidence="1 2">
    <name type="scientific">Acetobacter fallax</name>
    <dbReference type="NCBI Taxonomy" id="1737473"/>
    <lineage>
        <taxon>Bacteria</taxon>
        <taxon>Pseudomonadati</taxon>
        <taxon>Pseudomonadota</taxon>
        <taxon>Alphaproteobacteria</taxon>
        <taxon>Acetobacterales</taxon>
        <taxon>Acetobacteraceae</taxon>
        <taxon>Acetobacter</taxon>
    </lineage>
</organism>
<name>A0ABX0KCW2_9PROT</name>
<dbReference type="Proteomes" id="UP000615326">
    <property type="component" value="Unassembled WGS sequence"/>
</dbReference>
<comment type="caution">
    <text evidence="1">The sequence shown here is derived from an EMBL/GenBank/DDBJ whole genome shotgun (WGS) entry which is preliminary data.</text>
</comment>